<dbReference type="AlphaFoldDB" id="A0A6J8EM15"/>
<organism evidence="5 6">
    <name type="scientific">Mytilus coruscus</name>
    <name type="common">Sea mussel</name>
    <dbReference type="NCBI Taxonomy" id="42192"/>
    <lineage>
        <taxon>Eukaryota</taxon>
        <taxon>Metazoa</taxon>
        <taxon>Spiralia</taxon>
        <taxon>Lophotrochozoa</taxon>
        <taxon>Mollusca</taxon>
        <taxon>Bivalvia</taxon>
        <taxon>Autobranchia</taxon>
        <taxon>Pteriomorphia</taxon>
        <taxon>Mytilida</taxon>
        <taxon>Mytiloidea</taxon>
        <taxon>Mytilidae</taxon>
        <taxon>Mytilinae</taxon>
        <taxon>Mytilus</taxon>
    </lineage>
</organism>
<dbReference type="PROSITE" id="PS50835">
    <property type="entry name" value="IG_LIKE"/>
    <property type="match status" value="1"/>
</dbReference>
<feature type="domain" description="SRCR" evidence="3">
    <location>
        <begin position="496"/>
        <end position="605"/>
    </location>
</feature>
<protein>
    <recommendedName>
        <fullName evidence="7">Neurotrypsin</fullName>
    </recommendedName>
</protein>
<dbReference type="PROSITE" id="PS50287">
    <property type="entry name" value="SRCR_2"/>
    <property type="match status" value="6"/>
</dbReference>
<evidence type="ECO:0000313" key="6">
    <source>
        <dbReference type="Proteomes" id="UP000507470"/>
    </source>
</evidence>
<feature type="disulfide bond" evidence="2">
    <location>
        <begin position="683"/>
        <end position="693"/>
    </location>
</feature>
<reference evidence="5 6" key="1">
    <citation type="submission" date="2020-06" db="EMBL/GenBank/DDBJ databases">
        <authorList>
            <person name="Li R."/>
            <person name="Bekaert M."/>
        </authorList>
    </citation>
    <scope>NUCLEOTIDE SEQUENCE [LARGE SCALE GENOMIC DNA]</scope>
    <source>
        <strain evidence="6">wild</strain>
    </source>
</reference>
<comment type="caution">
    <text evidence="2">Lacks conserved residue(s) required for the propagation of feature annotation.</text>
</comment>
<evidence type="ECO:0000259" key="3">
    <source>
        <dbReference type="PROSITE" id="PS50287"/>
    </source>
</evidence>
<accession>A0A6J8EM15</accession>
<evidence type="ECO:0000256" key="1">
    <source>
        <dbReference type="ARBA" id="ARBA00023157"/>
    </source>
</evidence>
<keyword evidence="6" id="KW-1185">Reference proteome</keyword>
<dbReference type="SUPFAM" id="SSF48726">
    <property type="entry name" value="Immunoglobulin"/>
    <property type="match status" value="1"/>
</dbReference>
<feature type="domain" description="SRCR" evidence="3">
    <location>
        <begin position="614"/>
        <end position="713"/>
    </location>
</feature>
<feature type="disulfide bond" evidence="2">
    <location>
        <begin position="454"/>
        <end position="464"/>
    </location>
</feature>
<feature type="disulfide bond" evidence="2">
    <location>
        <begin position="336"/>
        <end position="346"/>
    </location>
</feature>
<dbReference type="SUPFAM" id="SSF56487">
    <property type="entry name" value="SRCR-like"/>
    <property type="match status" value="5"/>
</dbReference>
<dbReference type="CDD" id="cd00096">
    <property type="entry name" value="Ig"/>
    <property type="match status" value="1"/>
</dbReference>
<dbReference type="Gene3D" id="3.10.250.10">
    <property type="entry name" value="SRCR-like domain"/>
    <property type="match status" value="5"/>
</dbReference>
<feature type="domain" description="SRCR" evidence="3">
    <location>
        <begin position="141"/>
        <end position="248"/>
    </location>
</feature>
<feature type="domain" description="SRCR" evidence="3">
    <location>
        <begin position="259"/>
        <end position="372"/>
    </location>
</feature>
<proteinExistence type="predicted"/>
<feature type="domain" description="Ig-like" evidence="4">
    <location>
        <begin position="25"/>
        <end position="132"/>
    </location>
</feature>
<dbReference type="Gene3D" id="2.60.40.10">
    <property type="entry name" value="Immunoglobulins"/>
    <property type="match status" value="1"/>
</dbReference>
<evidence type="ECO:0008006" key="7">
    <source>
        <dbReference type="Google" id="ProtNLM"/>
    </source>
</evidence>
<feature type="domain" description="SRCR" evidence="3">
    <location>
        <begin position="720"/>
        <end position="841"/>
    </location>
</feature>
<dbReference type="Pfam" id="PF00530">
    <property type="entry name" value="SRCR"/>
    <property type="match status" value="5"/>
</dbReference>
<sequence>MSVASHILNININEDGLIKLHRDIPNVTGLEFISPYFSNYGTGENSKIILRCKVKTYAEPYFEWMRIDNTTSAKIKINDTDDGRYLIHTKKVRGRRYISKLVIRNTIASDSGTISCSVRRLTTVIERQFKVKIHESGLNPTRIESYTHVGEGVVEILQRNKWNRFTCYGFTAVEASVVCRSLGYPYGGEARTQSDERRVFDLHYRKRNENRMCIFGIRCLLKDTDISQCYKQKNDKCDIDLVVGVTCRLQPLEVPDVPVRLVIPGFDVLNSREGVVEVFLNDVWGFVCYDGIGQFEVDALCQTLGFRNGGVGYQRQAIYKFTLFDLSRAVLQNLSCPENALNYNECSHLEWGEGCRSCQCDSWGTNLVIRCWTKAEINHSGSGVRVRLAASNIEHEGRVEILHNNIWGTVTKRWLGYPGANMICKMIGYKYGGVPIFDAIPPTPGPVWINYIKCPLDANDLLDCYFKWVNQDIGVMDEDISVKCRTEPIEVPDVKFRLIGPRNDTGKGRLEYFRDGYWGSVCSFHMGTSEASLFCHILGFTYGGYILINKKNYGRSDLGPVLLGGIECPWNSEDLDQCSERLWTFEDFRNVCSFLHQYDVELNCRSDPFPDYEIQLFGGNSNNEGQLLLKYHDKWSTVYYDHGFSATNVAVVCKQLGYRHGGEMHTKQSVYENSRRKWLILECNGKEQNVGHCNTVREEDYHYSDNAVFIKCYKTSDTELQMTVSLESDGKVIVHRQGETWKICAYDWEWDDVGATTVCRMINNSFSNGTATHLSYELSSQNDPEMENSIQLLYCPRGVSRLGDCFYGRDPDTRARWLGPWGPGDCANDKYEVLRAGVRCHI</sequence>
<dbReference type="PANTHER" id="PTHR48071">
    <property type="entry name" value="SRCR DOMAIN-CONTAINING PROTEIN"/>
    <property type="match status" value="1"/>
</dbReference>
<dbReference type="OrthoDB" id="6083613at2759"/>
<feature type="disulfide bond" evidence="2">
    <location>
        <begin position="219"/>
        <end position="229"/>
    </location>
</feature>
<dbReference type="PANTHER" id="PTHR48071:SF18">
    <property type="entry name" value="DELETED IN MALIGNANT BRAIN TUMORS 1 PROTEIN-RELATED"/>
    <property type="match status" value="1"/>
</dbReference>
<dbReference type="InterPro" id="IPR007110">
    <property type="entry name" value="Ig-like_dom"/>
</dbReference>
<name>A0A6J8EM15_MYTCO</name>
<dbReference type="InterPro" id="IPR036179">
    <property type="entry name" value="Ig-like_dom_sf"/>
</dbReference>
<dbReference type="Proteomes" id="UP000507470">
    <property type="component" value="Unassembled WGS sequence"/>
</dbReference>
<dbReference type="EMBL" id="CACVKT020009161">
    <property type="protein sequence ID" value="CAC5420635.1"/>
    <property type="molecule type" value="Genomic_DNA"/>
</dbReference>
<gene>
    <name evidence="5" type="ORF">MCOR_52848</name>
</gene>
<keyword evidence="1 2" id="KW-1015">Disulfide bond</keyword>
<evidence type="ECO:0000313" key="5">
    <source>
        <dbReference type="EMBL" id="CAC5420635.1"/>
    </source>
</evidence>
<feature type="disulfide bond" evidence="2">
    <location>
        <begin position="568"/>
        <end position="578"/>
    </location>
</feature>
<evidence type="ECO:0000256" key="2">
    <source>
        <dbReference type="PROSITE-ProRule" id="PRU00196"/>
    </source>
</evidence>
<dbReference type="GO" id="GO:0016020">
    <property type="term" value="C:membrane"/>
    <property type="evidence" value="ECO:0007669"/>
    <property type="project" value="InterPro"/>
</dbReference>
<dbReference type="InterPro" id="IPR001190">
    <property type="entry name" value="SRCR"/>
</dbReference>
<dbReference type="InterPro" id="IPR013783">
    <property type="entry name" value="Ig-like_fold"/>
</dbReference>
<dbReference type="InterPro" id="IPR036772">
    <property type="entry name" value="SRCR-like_dom_sf"/>
</dbReference>
<feature type="disulfide bond" evidence="2">
    <location>
        <begin position="795"/>
        <end position="805"/>
    </location>
</feature>
<feature type="domain" description="SRCR" evidence="3">
    <location>
        <begin position="386"/>
        <end position="485"/>
    </location>
</feature>
<evidence type="ECO:0000259" key="4">
    <source>
        <dbReference type="PROSITE" id="PS50835"/>
    </source>
</evidence>
<dbReference type="SMART" id="SM00202">
    <property type="entry name" value="SR"/>
    <property type="match status" value="5"/>
</dbReference>